<dbReference type="AlphaFoldDB" id="A0A0E9PME3"/>
<name>A0A0E9PME3_ANGAN</name>
<organism evidence="1">
    <name type="scientific">Anguilla anguilla</name>
    <name type="common">European freshwater eel</name>
    <name type="synonym">Muraena anguilla</name>
    <dbReference type="NCBI Taxonomy" id="7936"/>
    <lineage>
        <taxon>Eukaryota</taxon>
        <taxon>Metazoa</taxon>
        <taxon>Chordata</taxon>
        <taxon>Craniata</taxon>
        <taxon>Vertebrata</taxon>
        <taxon>Euteleostomi</taxon>
        <taxon>Actinopterygii</taxon>
        <taxon>Neopterygii</taxon>
        <taxon>Teleostei</taxon>
        <taxon>Anguilliformes</taxon>
        <taxon>Anguillidae</taxon>
        <taxon>Anguilla</taxon>
    </lineage>
</organism>
<reference evidence="1" key="2">
    <citation type="journal article" date="2015" name="Fish Shellfish Immunol.">
        <title>Early steps in the European eel (Anguilla anguilla)-Vibrio vulnificus interaction in the gills: Role of the RtxA13 toxin.</title>
        <authorList>
            <person name="Callol A."/>
            <person name="Pajuelo D."/>
            <person name="Ebbesson L."/>
            <person name="Teles M."/>
            <person name="MacKenzie S."/>
            <person name="Amaro C."/>
        </authorList>
    </citation>
    <scope>NUCLEOTIDE SEQUENCE</scope>
</reference>
<evidence type="ECO:0000313" key="1">
    <source>
        <dbReference type="EMBL" id="JAH05013.1"/>
    </source>
</evidence>
<dbReference type="EMBL" id="GBXM01103564">
    <property type="protein sequence ID" value="JAH05013.1"/>
    <property type="molecule type" value="Transcribed_RNA"/>
</dbReference>
<protein>
    <submittedName>
        <fullName evidence="1">Uncharacterized protein</fullName>
    </submittedName>
</protein>
<reference evidence="1" key="1">
    <citation type="submission" date="2014-11" db="EMBL/GenBank/DDBJ databases">
        <authorList>
            <person name="Amaro Gonzalez C."/>
        </authorList>
    </citation>
    <scope>NUCLEOTIDE SEQUENCE</scope>
</reference>
<sequence length="42" mass="4882">MKRMFSWIQIRCLTWPVKNIPVLTLKKLLCGFSSLSGFIVLL</sequence>
<accession>A0A0E9PME3</accession>
<proteinExistence type="predicted"/>